<dbReference type="GO" id="GO:0071949">
    <property type="term" value="F:FAD binding"/>
    <property type="evidence" value="ECO:0007669"/>
    <property type="project" value="InterPro"/>
</dbReference>
<dbReference type="Pfam" id="PF01494">
    <property type="entry name" value="FAD_binding_3"/>
    <property type="match status" value="1"/>
</dbReference>
<dbReference type="STRING" id="497965.Cyan7822_2221"/>
<dbReference type="SUPFAM" id="SSF52833">
    <property type="entry name" value="Thioredoxin-like"/>
    <property type="match status" value="1"/>
</dbReference>
<accession>E0UE75</accession>
<evidence type="ECO:0000259" key="5">
    <source>
        <dbReference type="Pfam" id="PF01494"/>
    </source>
</evidence>
<dbReference type="PANTHER" id="PTHR43004">
    <property type="entry name" value="TRK SYSTEM POTASSIUM UPTAKE PROTEIN"/>
    <property type="match status" value="1"/>
</dbReference>
<comment type="similarity">
    <text evidence="2">Belongs to the PheA/TfdB FAD monooxygenase family.</text>
</comment>
<evidence type="ECO:0000313" key="7">
    <source>
        <dbReference type="Proteomes" id="UP000008206"/>
    </source>
</evidence>
<evidence type="ECO:0000256" key="3">
    <source>
        <dbReference type="ARBA" id="ARBA00022630"/>
    </source>
</evidence>
<dbReference type="RefSeq" id="WP_013322305.1">
    <property type="nucleotide sequence ID" value="NC_014501.1"/>
</dbReference>
<dbReference type="eggNOG" id="COG1225">
    <property type="taxonomic scope" value="Bacteria"/>
</dbReference>
<reference evidence="7" key="1">
    <citation type="journal article" date="2011" name="MBio">
        <title>Novel metabolic attributes of the genus Cyanothece, comprising a group of unicellular nitrogen-fixing Cyanobacteria.</title>
        <authorList>
            <person name="Bandyopadhyay A."/>
            <person name="Elvitigala T."/>
            <person name="Welsh E."/>
            <person name="Stockel J."/>
            <person name="Liberton M."/>
            <person name="Min H."/>
            <person name="Sherman L.A."/>
            <person name="Pakrasi H.B."/>
        </authorList>
    </citation>
    <scope>NUCLEOTIDE SEQUENCE [LARGE SCALE GENOMIC DNA]</scope>
    <source>
        <strain evidence="7">PCC 7822</strain>
    </source>
</reference>
<dbReference type="InterPro" id="IPR002938">
    <property type="entry name" value="FAD-bd"/>
</dbReference>
<gene>
    <name evidence="6" type="ordered locus">Cyan7822_2221</name>
</gene>
<dbReference type="Pfam" id="PF21274">
    <property type="entry name" value="Rng_hyd_C"/>
    <property type="match status" value="1"/>
</dbReference>
<dbReference type="OrthoDB" id="9766816at2"/>
<comment type="cofactor">
    <cofactor evidence="1">
        <name>FAD</name>
        <dbReference type="ChEBI" id="CHEBI:57692"/>
    </cofactor>
</comment>
<sequence>MSSSLNPEKEILIVGAGPVGLTMAASLAQSGISCRIIDKADAPSQWSKALGIFPRTLEVFENLGVIKPVLETGKPLHKINLQAQQQRLGSVSFNTVNSPYPFVISLPQSQTERILREHLAHLGVKVQQNVELVGLKPHEGGVTATLHHADGQQETYQPSWLVGCDGSRSKVRELLGIPFVGSHYQESFVLADVKIDGSLPDNEATAFYYADGVLALFPLPGERFRVIISWPQKLAASEPTLAQIQALVDRASALNLQLSDPIWISKFHISRRKVRQYRMGRVFLAGDAAHVHSPAGGQGMNTGIQDAHNLGWKLALVAAGLSPSSLLDSYQIEREPVASEVLLFTDMITRVATLRNPFAQFLRNVMMSVGMKISAITVRGANTLAEVNISYRHSPIVANSQPSFFANLNPGTVKAGDRAPDAQLHQLSGQPVRIFELLGKRQVLLLFIDGEILSKIYQNWWAKVREIEENYPETITVYPIFSRKELATDLEKNYSILIDSEQRFAQQYQITESCLYLIRPDGYICFCSPLSEWERLQAYLKRIFY</sequence>
<keyword evidence="6" id="KW-0560">Oxidoreductase</keyword>
<evidence type="ECO:0000256" key="2">
    <source>
        <dbReference type="ARBA" id="ARBA00007801"/>
    </source>
</evidence>
<proteinExistence type="inferred from homology"/>
<keyword evidence="7" id="KW-1185">Reference proteome</keyword>
<dbReference type="InterPro" id="IPR050641">
    <property type="entry name" value="RIFMO-like"/>
</dbReference>
<dbReference type="HOGENOM" id="CLU_009665_20_3_3"/>
<dbReference type="EMBL" id="CP002198">
    <property type="protein sequence ID" value="ADN14200.1"/>
    <property type="molecule type" value="Genomic_DNA"/>
</dbReference>
<dbReference type="InterPro" id="IPR036249">
    <property type="entry name" value="Thioredoxin-like_sf"/>
</dbReference>
<dbReference type="Gene3D" id="3.40.30.120">
    <property type="match status" value="1"/>
</dbReference>
<dbReference type="KEGG" id="cyj:Cyan7822_2221"/>
<dbReference type="Proteomes" id="UP000008206">
    <property type="component" value="Chromosome"/>
</dbReference>
<keyword evidence="4" id="KW-0274">FAD</keyword>
<organism evidence="6 7">
    <name type="scientific">Gloeothece verrucosa (strain PCC 7822)</name>
    <name type="common">Cyanothece sp. (strain PCC 7822)</name>
    <dbReference type="NCBI Taxonomy" id="497965"/>
    <lineage>
        <taxon>Bacteria</taxon>
        <taxon>Bacillati</taxon>
        <taxon>Cyanobacteriota</taxon>
        <taxon>Cyanophyceae</taxon>
        <taxon>Oscillatoriophycideae</taxon>
        <taxon>Chroococcales</taxon>
        <taxon>Aphanothecaceae</taxon>
        <taxon>Gloeothece</taxon>
        <taxon>Gloeothece verrucosa</taxon>
    </lineage>
</organism>
<evidence type="ECO:0000256" key="1">
    <source>
        <dbReference type="ARBA" id="ARBA00001974"/>
    </source>
</evidence>
<keyword evidence="6" id="KW-0503">Monooxygenase</keyword>
<dbReference type="eggNOG" id="COG0654">
    <property type="taxonomic scope" value="Bacteria"/>
</dbReference>
<dbReference type="Gene3D" id="3.30.70.2450">
    <property type="match status" value="1"/>
</dbReference>
<dbReference type="GO" id="GO:0016709">
    <property type="term" value="F:oxidoreductase activity, acting on paired donors, with incorporation or reduction of molecular oxygen, NAD(P)H as one donor, and incorporation of one atom of oxygen"/>
    <property type="evidence" value="ECO:0007669"/>
    <property type="project" value="UniProtKB-ARBA"/>
</dbReference>
<feature type="domain" description="FAD-binding" evidence="5">
    <location>
        <begin position="10"/>
        <end position="343"/>
    </location>
</feature>
<evidence type="ECO:0000313" key="6">
    <source>
        <dbReference type="EMBL" id="ADN14200.1"/>
    </source>
</evidence>
<protein>
    <submittedName>
        <fullName evidence="6">Monooxygenase FAD-binding protein</fullName>
    </submittedName>
</protein>
<keyword evidence="3" id="KW-0285">Flavoprotein</keyword>
<name>E0UE75_GLOV7</name>
<dbReference type="PRINTS" id="PR00420">
    <property type="entry name" value="RNGMNOXGNASE"/>
</dbReference>
<dbReference type="PANTHER" id="PTHR43004:SF19">
    <property type="entry name" value="BINDING MONOOXYGENASE, PUTATIVE (JCVI)-RELATED"/>
    <property type="match status" value="1"/>
</dbReference>
<dbReference type="AlphaFoldDB" id="E0UE75"/>
<dbReference type="SUPFAM" id="SSF51905">
    <property type="entry name" value="FAD/NAD(P)-binding domain"/>
    <property type="match status" value="1"/>
</dbReference>
<evidence type="ECO:0000256" key="4">
    <source>
        <dbReference type="ARBA" id="ARBA00022827"/>
    </source>
</evidence>
<dbReference type="Gene3D" id="3.50.50.60">
    <property type="entry name" value="FAD/NAD(P)-binding domain"/>
    <property type="match status" value="1"/>
</dbReference>
<dbReference type="InterPro" id="IPR036188">
    <property type="entry name" value="FAD/NAD-bd_sf"/>
</dbReference>